<feature type="coiled-coil region" evidence="1">
    <location>
        <begin position="638"/>
        <end position="690"/>
    </location>
</feature>
<evidence type="ECO:0000259" key="3">
    <source>
        <dbReference type="PROSITE" id="PS50021"/>
    </source>
</evidence>
<dbReference type="GO" id="GO:0032886">
    <property type="term" value="P:regulation of microtubule-based process"/>
    <property type="evidence" value="ECO:0007669"/>
    <property type="project" value="TreeGrafter"/>
</dbReference>
<feature type="region of interest" description="Disordered" evidence="2">
    <location>
        <begin position="189"/>
        <end position="218"/>
    </location>
</feature>
<dbReference type="SMART" id="SM00033">
    <property type="entry name" value="CH"/>
    <property type="match status" value="1"/>
</dbReference>
<dbReference type="GO" id="GO:0051893">
    <property type="term" value="P:regulation of focal adhesion assembly"/>
    <property type="evidence" value="ECO:0007669"/>
    <property type="project" value="TreeGrafter"/>
</dbReference>
<keyword evidence="1" id="KW-0175">Coiled coil</keyword>
<feature type="compositionally biased region" description="Polar residues" evidence="2">
    <location>
        <begin position="275"/>
        <end position="297"/>
    </location>
</feature>
<dbReference type="FunFam" id="1.20.58.60:FF:000009">
    <property type="entry name" value="dystonin isoform X1"/>
    <property type="match status" value="1"/>
</dbReference>
<dbReference type="FunFam" id="1.20.58.60:FF:000027">
    <property type="entry name" value="Microtubule-actin cross-linking factor 1"/>
    <property type="match status" value="1"/>
</dbReference>
<feature type="region of interest" description="Disordered" evidence="2">
    <location>
        <begin position="1"/>
        <end position="59"/>
    </location>
</feature>
<dbReference type="PROSITE" id="PS50021">
    <property type="entry name" value="CH"/>
    <property type="match status" value="1"/>
</dbReference>
<dbReference type="Ensembl" id="ENSCAFT00020008780.1">
    <property type="protein sequence ID" value="ENSCAFP00020007591.1"/>
    <property type="gene ID" value="ENSCAFG00020005975.1"/>
</dbReference>
<dbReference type="GO" id="GO:0045104">
    <property type="term" value="P:intermediate filament cytoskeleton organization"/>
    <property type="evidence" value="ECO:0007669"/>
    <property type="project" value="InterPro"/>
</dbReference>
<dbReference type="GO" id="GO:0005198">
    <property type="term" value="F:structural molecule activity"/>
    <property type="evidence" value="ECO:0007669"/>
    <property type="project" value="TreeGrafter"/>
</dbReference>
<reference evidence="4" key="2">
    <citation type="submission" date="2025-09" db="UniProtKB">
        <authorList>
            <consortium name="Ensembl"/>
        </authorList>
    </citation>
    <scope>IDENTIFICATION</scope>
</reference>
<dbReference type="GO" id="GO:0005737">
    <property type="term" value="C:cytoplasm"/>
    <property type="evidence" value="ECO:0007669"/>
    <property type="project" value="TreeGrafter"/>
</dbReference>
<dbReference type="SUPFAM" id="SSF46966">
    <property type="entry name" value="Spectrin repeat"/>
    <property type="match status" value="3"/>
</dbReference>
<protein>
    <recommendedName>
        <fullName evidence="3">Calponin-homology (CH) domain-containing protein</fullName>
    </recommendedName>
</protein>
<dbReference type="SUPFAM" id="SSF47576">
    <property type="entry name" value="Calponin-homology domain, CH-domain"/>
    <property type="match status" value="1"/>
</dbReference>
<dbReference type="InterPro" id="IPR018159">
    <property type="entry name" value="Spectrin/alpha-actinin"/>
</dbReference>
<dbReference type="InterPro" id="IPR043197">
    <property type="entry name" value="Plakin"/>
</dbReference>
<dbReference type="GeneTree" id="ENSGT00940000155824"/>
<name>A0A8C0K072_CANLU</name>
<dbReference type="FunFam" id="1.20.58.60:FF:000089">
    <property type="entry name" value="microtubule-actin cross-linking factor 1 isoform X9"/>
    <property type="match status" value="1"/>
</dbReference>
<dbReference type="FunFam" id="1.10.418.10:FF:000002">
    <property type="entry name" value="Microtubule-actin cross-linking factor 1"/>
    <property type="match status" value="1"/>
</dbReference>
<dbReference type="Gene3D" id="1.20.58.60">
    <property type="match status" value="4"/>
</dbReference>
<reference evidence="4" key="1">
    <citation type="submission" date="2025-08" db="UniProtKB">
        <authorList>
            <consortium name="Ensembl"/>
        </authorList>
    </citation>
    <scope>IDENTIFICATION</scope>
</reference>
<dbReference type="Proteomes" id="UP000694391">
    <property type="component" value="Unplaced"/>
</dbReference>
<dbReference type="GO" id="GO:0045296">
    <property type="term" value="F:cadherin binding"/>
    <property type="evidence" value="ECO:0007669"/>
    <property type="project" value="TreeGrafter"/>
</dbReference>
<sequence>MGNSLGCVKEPKDSLAIPEKAPISPKKRLRFKRKWRGKKTPTPEVSHEEEPSEGTRVIEETETQLKLTVSLQKEEGAGGVEHPPADVSLPRDSAPSSGVGDQGMIVQVKERFQGEIQTAHLLLENESSVAGGVWDSLEEGMTVIAHLLDNPAERNCEKSVSQLVEFPRTASCSSRAVLLPLQGEAAVGKGGTRFGHRSSTFPRTDHPTTNAETQNHHSEGWCRGAGTMAICSTPHTGSWIAEPSVPSSLLDQSRGHRCTEPPSVGRVPPQGPRLPTSQSDLSISGRTVSILPSSSGYGSDGPHLRGAQPRDTEPEKTSTSFSEEDGTLSLEASHAPLWGLEEISDIYISGESGDMSAKEKLLLWTQKVTAGYTGIKCTNFSSCWSDGKMFNALIHRYRPDLVDMERVQIQSNRENLEQAFEVAERLGVTRLLDAEDVDVPSPDEKSVITYVSSIYDAFPKVPEGGEGISATEVDSRWQEYQSRVDSLIPWIKQHTLLMSDKSFPQNPVELKALYNQYIHFKETEILAKEREKGRIEELYKLLEVWIEFGRIKLPQGYHPNDVEEEWGKLIIEMLEREKSLRPAVERLELLLQIANKIQNGALNCEEKLTLAKNTLQADAAHLESGQPVQCESDVIMYIQECEGLIRQLQVDLQILRDENYYQLEELAFRVMRLQDELVTLRLECTNLYRKGHFTSLELAPPSTLTTTHLKAEPLTKGTHSSSTSWFRKPMTRAELVSISSSEDEGNLRFVYELLSWVEEMQMKLERAEWGNDLPSVELQLETQQHIHTSVEELGSSVKEARLYEGKMSQNFHTSYVETLGKLETQYCKLKETSSFRMRHLQSLHKFVSRATAELIWLNEKEEEELAYDWSDNNPNISAKRNYFSELTMQLEEKQDVFRSLQDTAELLSLENHPAKQTVEAYSAAAQSQLQWMKQLCLCVEQHVKENTAYFQFFSDARDLESFLRNLQDSIKRKYSCDHNTSLSRLEDLLQDSMVGDEKEQLIQSKSSVASLVGRSKTIVQLKPRSPDHVLKSTISVKAICDYRQIEGGAVLSKSDGPLASATC</sequence>
<feature type="compositionally biased region" description="Basic residues" evidence="2">
    <location>
        <begin position="25"/>
        <end position="39"/>
    </location>
</feature>
<dbReference type="GO" id="GO:0005874">
    <property type="term" value="C:microtubule"/>
    <property type="evidence" value="ECO:0007669"/>
    <property type="project" value="TreeGrafter"/>
</dbReference>
<evidence type="ECO:0000256" key="2">
    <source>
        <dbReference type="SAM" id="MobiDB-lite"/>
    </source>
</evidence>
<feature type="region of interest" description="Disordered" evidence="2">
    <location>
        <begin position="74"/>
        <end position="100"/>
    </location>
</feature>
<proteinExistence type="predicted"/>
<dbReference type="GO" id="GO:0016020">
    <property type="term" value="C:membrane"/>
    <property type="evidence" value="ECO:0007669"/>
    <property type="project" value="TreeGrafter"/>
</dbReference>
<dbReference type="AlphaFoldDB" id="A0A8C0K072"/>
<organism evidence="4 5">
    <name type="scientific">Canis lupus dingo</name>
    <name type="common">dingo</name>
    <dbReference type="NCBI Taxonomy" id="286419"/>
    <lineage>
        <taxon>Eukaryota</taxon>
        <taxon>Metazoa</taxon>
        <taxon>Chordata</taxon>
        <taxon>Craniata</taxon>
        <taxon>Vertebrata</taxon>
        <taxon>Euteleostomi</taxon>
        <taxon>Mammalia</taxon>
        <taxon>Eutheria</taxon>
        <taxon>Laurasiatheria</taxon>
        <taxon>Carnivora</taxon>
        <taxon>Caniformia</taxon>
        <taxon>Canidae</taxon>
        <taxon>Canis</taxon>
    </lineage>
</organism>
<feature type="domain" description="Calponin-homology (CH)" evidence="3">
    <location>
        <begin position="355"/>
        <end position="459"/>
    </location>
</feature>
<dbReference type="Gene3D" id="1.10.418.10">
    <property type="entry name" value="Calponin-like domain"/>
    <property type="match status" value="1"/>
</dbReference>
<feature type="region of interest" description="Disordered" evidence="2">
    <location>
        <begin position="242"/>
        <end position="326"/>
    </location>
</feature>
<dbReference type="PANTHER" id="PTHR23169">
    <property type="entry name" value="ENVOPLAKIN"/>
    <property type="match status" value="1"/>
</dbReference>
<keyword evidence="5" id="KW-1185">Reference proteome</keyword>
<dbReference type="SMART" id="SM00150">
    <property type="entry name" value="SPEC"/>
    <property type="match status" value="2"/>
</dbReference>
<dbReference type="CDD" id="cd00176">
    <property type="entry name" value="SPEC"/>
    <property type="match status" value="1"/>
</dbReference>
<dbReference type="GO" id="GO:0015629">
    <property type="term" value="C:actin cytoskeleton"/>
    <property type="evidence" value="ECO:0007669"/>
    <property type="project" value="TreeGrafter"/>
</dbReference>
<dbReference type="CDD" id="cd21240">
    <property type="entry name" value="CH_MACF1_rpt2"/>
    <property type="match status" value="1"/>
</dbReference>
<dbReference type="Pfam" id="PF21019">
    <property type="entry name" value="Spectrin_3"/>
    <property type="match status" value="1"/>
</dbReference>
<dbReference type="PANTHER" id="PTHR23169:SF25">
    <property type="entry name" value="MICROTUBULE-ACTIN CROSS-LINKING FACTOR 1, ISOFORMS 1_2_3_4_5"/>
    <property type="match status" value="1"/>
</dbReference>
<evidence type="ECO:0000313" key="5">
    <source>
        <dbReference type="Proteomes" id="UP000694391"/>
    </source>
</evidence>
<evidence type="ECO:0000313" key="4">
    <source>
        <dbReference type="Ensembl" id="ENSCAFP00020007591.1"/>
    </source>
</evidence>
<dbReference type="Pfam" id="PF21020">
    <property type="entry name" value="Spectrin_4"/>
    <property type="match status" value="1"/>
</dbReference>
<dbReference type="Pfam" id="PF00307">
    <property type="entry name" value="CH"/>
    <property type="match status" value="1"/>
</dbReference>
<dbReference type="InterPro" id="IPR001715">
    <property type="entry name" value="CH_dom"/>
</dbReference>
<feature type="compositionally biased region" description="Polar residues" evidence="2">
    <location>
        <begin position="197"/>
        <end position="213"/>
    </location>
</feature>
<dbReference type="InterPro" id="IPR036872">
    <property type="entry name" value="CH_dom_sf"/>
</dbReference>
<dbReference type="GO" id="GO:0042060">
    <property type="term" value="P:wound healing"/>
    <property type="evidence" value="ECO:0007669"/>
    <property type="project" value="TreeGrafter"/>
</dbReference>
<accession>A0A8C0K072</accession>
<evidence type="ECO:0000256" key="1">
    <source>
        <dbReference type="SAM" id="Coils"/>
    </source>
</evidence>
<dbReference type="InterPro" id="IPR049538">
    <property type="entry name" value="PCN-like_spectrin-like_rpt"/>
</dbReference>
<dbReference type="GO" id="GO:0005882">
    <property type="term" value="C:intermediate filament"/>
    <property type="evidence" value="ECO:0007669"/>
    <property type="project" value="TreeGrafter"/>
</dbReference>